<name>A0A1H4VL19_9PSEU</name>
<dbReference type="PANTHER" id="PTHR24291:SF50">
    <property type="entry name" value="BIFUNCTIONAL ALBAFLAVENONE MONOOXYGENASE_TERPENE SYNTHASE"/>
    <property type="match status" value="1"/>
</dbReference>
<dbReference type="GO" id="GO:0005506">
    <property type="term" value="F:iron ion binding"/>
    <property type="evidence" value="ECO:0007669"/>
    <property type="project" value="InterPro"/>
</dbReference>
<dbReference type="EMBL" id="FNSO01000004">
    <property type="protein sequence ID" value="SEC81707.1"/>
    <property type="molecule type" value="Genomic_DNA"/>
</dbReference>
<keyword evidence="4 8" id="KW-0560">Oxidoreductase</keyword>
<evidence type="ECO:0000256" key="2">
    <source>
        <dbReference type="ARBA" id="ARBA00022617"/>
    </source>
</evidence>
<evidence type="ECO:0000313" key="9">
    <source>
        <dbReference type="EMBL" id="SEC81707.1"/>
    </source>
</evidence>
<comment type="similarity">
    <text evidence="1 8">Belongs to the cytochrome P450 family.</text>
</comment>
<dbReference type="Proteomes" id="UP000199622">
    <property type="component" value="Unassembled WGS sequence"/>
</dbReference>
<dbReference type="STRING" id="208445.SAMN04489727_5203"/>
<dbReference type="InterPro" id="IPR017972">
    <property type="entry name" value="Cyt_P450_CS"/>
</dbReference>
<dbReference type="Pfam" id="PF00067">
    <property type="entry name" value="p450"/>
    <property type="match status" value="1"/>
</dbReference>
<reference evidence="10" key="1">
    <citation type="submission" date="2016-10" db="EMBL/GenBank/DDBJ databases">
        <authorList>
            <person name="Varghese N."/>
            <person name="Submissions S."/>
        </authorList>
    </citation>
    <scope>NUCLEOTIDE SEQUENCE [LARGE SCALE GENOMIC DNA]</scope>
    <source>
        <strain evidence="10">DSM 44544</strain>
    </source>
</reference>
<organism evidence="9 10">
    <name type="scientific">Amycolatopsis tolypomycina</name>
    <dbReference type="NCBI Taxonomy" id="208445"/>
    <lineage>
        <taxon>Bacteria</taxon>
        <taxon>Bacillati</taxon>
        <taxon>Actinomycetota</taxon>
        <taxon>Actinomycetes</taxon>
        <taxon>Pseudonocardiales</taxon>
        <taxon>Pseudonocardiaceae</taxon>
        <taxon>Amycolatopsis</taxon>
    </lineage>
</organism>
<evidence type="ECO:0000256" key="6">
    <source>
        <dbReference type="ARBA" id="ARBA00023033"/>
    </source>
</evidence>
<keyword evidence="6 8" id="KW-0503">Monooxygenase</keyword>
<dbReference type="SUPFAM" id="SSF48264">
    <property type="entry name" value="Cytochrome P450"/>
    <property type="match status" value="1"/>
</dbReference>
<comment type="cofactor">
    <cofactor evidence="7">
        <name>heme</name>
        <dbReference type="ChEBI" id="CHEBI:30413"/>
    </cofactor>
</comment>
<dbReference type="Gene3D" id="1.10.630.10">
    <property type="entry name" value="Cytochrome P450"/>
    <property type="match status" value="1"/>
</dbReference>
<dbReference type="InterPro" id="IPR002403">
    <property type="entry name" value="Cyt_P450_E_grp-IV"/>
</dbReference>
<feature type="binding site" description="axial binding residue" evidence="7">
    <location>
        <position position="383"/>
    </location>
    <ligand>
        <name>heme</name>
        <dbReference type="ChEBI" id="CHEBI:30413"/>
    </ligand>
    <ligandPart>
        <name>Fe</name>
        <dbReference type="ChEBI" id="CHEBI:18248"/>
    </ligandPart>
</feature>
<evidence type="ECO:0000256" key="8">
    <source>
        <dbReference type="RuleBase" id="RU000461"/>
    </source>
</evidence>
<keyword evidence="5 7" id="KW-0408">Iron</keyword>
<dbReference type="AlphaFoldDB" id="A0A1H4VL19"/>
<keyword evidence="10" id="KW-1185">Reference proteome</keyword>
<accession>A0A1H4VL19</accession>
<dbReference type="GO" id="GO:0020037">
    <property type="term" value="F:heme binding"/>
    <property type="evidence" value="ECO:0007669"/>
    <property type="project" value="InterPro"/>
</dbReference>
<dbReference type="InterPro" id="IPR050196">
    <property type="entry name" value="Cytochrome_P450_Monoox"/>
</dbReference>
<gene>
    <name evidence="9" type="ORF">SAMN04489727_5203</name>
</gene>
<evidence type="ECO:0000256" key="7">
    <source>
        <dbReference type="PIRSR" id="PIRSR602403-1"/>
    </source>
</evidence>
<dbReference type="GO" id="GO:0004497">
    <property type="term" value="F:monooxygenase activity"/>
    <property type="evidence" value="ECO:0007669"/>
    <property type="project" value="UniProtKB-KW"/>
</dbReference>
<dbReference type="GO" id="GO:0016705">
    <property type="term" value="F:oxidoreductase activity, acting on paired donors, with incorporation or reduction of molecular oxygen"/>
    <property type="evidence" value="ECO:0007669"/>
    <property type="project" value="InterPro"/>
</dbReference>
<dbReference type="PRINTS" id="PR00465">
    <property type="entry name" value="EP450IV"/>
</dbReference>
<dbReference type="InterPro" id="IPR036396">
    <property type="entry name" value="Cyt_P450_sf"/>
</dbReference>
<dbReference type="PROSITE" id="PS00086">
    <property type="entry name" value="CYTOCHROME_P450"/>
    <property type="match status" value="1"/>
</dbReference>
<dbReference type="PRINTS" id="PR00385">
    <property type="entry name" value="P450"/>
</dbReference>
<evidence type="ECO:0000256" key="4">
    <source>
        <dbReference type="ARBA" id="ARBA00023002"/>
    </source>
</evidence>
<keyword evidence="2 7" id="KW-0349">Heme</keyword>
<sequence>MPVAPGRLPMIGHIWPLMRNPFDFFADLRARGDVVQLYIGKRPIYFLTTARLAHQVLVKEARSFGKGMVWEAVHPLSGNGLLASDRALHRRQRRLIQPLFHRQMIASYAQIMTAESQALAESWQPGQQVVVQQAMIELTLTTIVRSMFSGSLPGDVVREIIRSLPIFTYGMVARTVLPAWLCKVTGFDRRFLDAANRLRAAVDHVVRTDKSADGTDLLSHLRAARDPDTGEAMGDDLIRDELVSIMMAGTETTAATLTWAFHELSRHPEVEAKLRAELRDVLGGRPAEYADIEQLTYTRAVVNEVLRRYSLLMLFRRAEEPVVVDGIPLAAGADVMFSQIDLHRDGAAFPDPDRFHPGRWLVDREDLPHRTAFLPFGEGNRRCIGEPYAQAKAVIALATILGRWRLVPAPGHTVRRVAAAMPRPNSLPMIVTPIDTDGSEPAHA</sequence>
<dbReference type="InterPro" id="IPR001128">
    <property type="entry name" value="Cyt_P450"/>
</dbReference>
<evidence type="ECO:0000313" key="10">
    <source>
        <dbReference type="Proteomes" id="UP000199622"/>
    </source>
</evidence>
<evidence type="ECO:0000256" key="1">
    <source>
        <dbReference type="ARBA" id="ARBA00010617"/>
    </source>
</evidence>
<evidence type="ECO:0000256" key="5">
    <source>
        <dbReference type="ARBA" id="ARBA00023004"/>
    </source>
</evidence>
<dbReference type="PANTHER" id="PTHR24291">
    <property type="entry name" value="CYTOCHROME P450 FAMILY 4"/>
    <property type="match status" value="1"/>
</dbReference>
<keyword evidence="3 7" id="KW-0479">Metal-binding</keyword>
<proteinExistence type="inferred from homology"/>
<protein>
    <submittedName>
        <fullName evidence="9">Cytochrome P450</fullName>
    </submittedName>
</protein>
<evidence type="ECO:0000256" key="3">
    <source>
        <dbReference type="ARBA" id="ARBA00022723"/>
    </source>
</evidence>